<dbReference type="Proteomes" id="UP001366060">
    <property type="component" value="Unassembled WGS sequence"/>
</dbReference>
<gene>
    <name evidence="2" type="ORF">V6255_18730</name>
</gene>
<keyword evidence="1" id="KW-1133">Transmembrane helix</keyword>
<name>A0ABU9HHB9_9GAMM</name>
<feature type="non-terminal residue" evidence="2">
    <location>
        <position position="1"/>
    </location>
</feature>
<reference evidence="2 3" key="1">
    <citation type="submission" date="2024-02" db="EMBL/GenBank/DDBJ databases">
        <title>Bacteria isolated from the canopy kelp, Nereocystis luetkeana.</title>
        <authorList>
            <person name="Pfister C.A."/>
            <person name="Younker I.T."/>
            <person name="Light S.H."/>
        </authorList>
    </citation>
    <scope>NUCLEOTIDE SEQUENCE [LARGE SCALE GENOMIC DNA]</scope>
    <source>
        <strain evidence="2 3">TI.2.07</strain>
    </source>
</reference>
<proteinExistence type="predicted"/>
<evidence type="ECO:0000313" key="2">
    <source>
        <dbReference type="EMBL" id="MEL0661136.1"/>
    </source>
</evidence>
<keyword evidence="1" id="KW-0812">Transmembrane</keyword>
<comment type="caution">
    <text evidence="2">The sequence shown here is derived from an EMBL/GenBank/DDBJ whole genome shotgun (WGS) entry which is preliminary data.</text>
</comment>
<keyword evidence="1" id="KW-0472">Membrane</keyword>
<evidence type="ECO:0000313" key="3">
    <source>
        <dbReference type="Proteomes" id="UP001366060"/>
    </source>
</evidence>
<feature type="non-terminal residue" evidence="2">
    <location>
        <position position="72"/>
    </location>
</feature>
<evidence type="ECO:0000256" key="1">
    <source>
        <dbReference type="SAM" id="Phobius"/>
    </source>
</evidence>
<keyword evidence="3" id="KW-1185">Reference proteome</keyword>
<feature type="transmembrane region" description="Helical" evidence="1">
    <location>
        <begin position="37"/>
        <end position="58"/>
    </location>
</feature>
<accession>A0ABU9HHB9</accession>
<organism evidence="2 3">
    <name type="scientific">Psychromonas arctica</name>
    <dbReference type="NCBI Taxonomy" id="168275"/>
    <lineage>
        <taxon>Bacteria</taxon>
        <taxon>Pseudomonadati</taxon>
        <taxon>Pseudomonadota</taxon>
        <taxon>Gammaproteobacteria</taxon>
        <taxon>Alteromonadales</taxon>
        <taxon>Psychromonadaceae</taxon>
        <taxon>Psychromonas</taxon>
    </lineage>
</organism>
<sequence length="72" mass="8345">LVSRFQRLPLTEMLLLLVAIFCGTSYCLTKEALIFTRVLLFIAVRFSLTGLCMEPIVFKEYREGKNKDWKVA</sequence>
<dbReference type="EMBL" id="JBAKBA010000339">
    <property type="protein sequence ID" value="MEL0661136.1"/>
    <property type="molecule type" value="Genomic_DNA"/>
</dbReference>
<protein>
    <submittedName>
        <fullName evidence="2">EamA/RhaT family transporter</fullName>
    </submittedName>
</protein>